<dbReference type="EC" id="2.1.1.61" evidence="11"/>
<sequence>RRLYDQLTVTYEHHWSGVLQLGWDEKSRKKIDQMLAMDLPEIIACGVDVAEAEKRANVEHGCGGIFYPQGGWLSPAELTTAMLAHGETQGLRIHWLHRVSALSREDDHWMLTFSDRPAVRHPTVVLANGHAIADFAQSAPLPTYPVAGQVSHVPSTPGLNALQTVLCYDGYLTPVSPQFGTHCIGASYHRGDTATAYREEDQQENRSRLLHCLPDSSWAETVDVSDGEARMGVRCATRDHLPMVGGVPDYAATLAQY</sequence>
<evidence type="ECO:0000256" key="8">
    <source>
        <dbReference type="ARBA" id="ARBA00023002"/>
    </source>
</evidence>
<evidence type="ECO:0000313" key="12">
    <source>
        <dbReference type="Proteomes" id="UP000461948"/>
    </source>
</evidence>
<comment type="caution">
    <text evidence="11">The sequence shown here is derived from an EMBL/GenBank/DDBJ whole genome shotgun (WGS) entry which is preliminary data.</text>
</comment>
<dbReference type="GO" id="GO:0032259">
    <property type="term" value="P:methylation"/>
    <property type="evidence" value="ECO:0007669"/>
    <property type="project" value="UniProtKB-KW"/>
</dbReference>
<feature type="non-terminal residue" evidence="11">
    <location>
        <position position="257"/>
    </location>
</feature>
<evidence type="ECO:0000256" key="7">
    <source>
        <dbReference type="ARBA" id="ARBA00022827"/>
    </source>
</evidence>
<evidence type="ECO:0000256" key="5">
    <source>
        <dbReference type="ARBA" id="ARBA00022691"/>
    </source>
</evidence>
<dbReference type="GO" id="GO:0005737">
    <property type="term" value="C:cytoplasm"/>
    <property type="evidence" value="ECO:0007669"/>
    <property type="project" value="TreeGrafter"/>
</dbReference>
<feature type="domain" description="FAD dependent oxidoreductase" evidence="10">
    <location>
        <begin position="6"/>
        <end position="248"/>
    </location>
</feature>
<evidence type="ECO:0000259" key="10">
    <source>
        <dbReference type="Pfam" id="PF01266"/>
    </source>
</evidence>
<keyword evidence="1" id="KW-0963">Cytoplasm</keyword>
<keyword evidence="8" id="KW-0560">Oxidoreductase</keyword>
<dbReference type="Pfam" id="PF01266">
    <property type="entry name" value="DAO"/>
    <property type="match status" value="1"/>
</dbReference>
<evidence type="ECO:0000256" key="2">
    <source>
        <dbReference type="ARBA" id="ARBA00022603"/>
    </source>
</evidence>
<feature type="non-terminal residue" evidence="11">
    <location>
        <position position="1"/>
    </location>
</feature>
<dbReference type="GO" id="GO:0016645">
    <property type="term" value="F:oxidoreductase activity, acting on the CH-NH group of donors"/>
    <property type="evidence" value="ECO:0007669"/>
    <property type="project" value="InterPro"/>
</dbReference>
<evidence type="ECO:0000256" key="6">
    <source>
        <dbReference type="ARBA" id="ARBA00022694"/>
    </source>
</evidence>
<gene>
    <name evidence="11" type="primary">mnmC</name>
    <name evidence="11" type="ORF">GKC49_26375</name>
</gene>
<organism evidence="11 12">
    <name type="scientific">Enterobacter agglomerans</name>
    <name type="common">Erwinia herbicola</name>
    <name type="synonym">Pantoea agglomerans</name>
    <dbReference type="NCBI Taxonomy" id="549"/>
    <lineage>
        <taxon>Bacteria</taxon>
        <taxon>Pseudomonadati</taxon>
        <taxon>Pseudomonadota</taxon>
        <taxon>Gammaproteobacteria</taxon>
        <taxon>Enterobacterales</taxon>
        <taxon>Erwiniaceae</taxon>
        <taxon>Pantoea</taxon>
        <taxon>Pantoea agglomerans group</taxon>
    </lineage>
</organism>
<keyword evidence="2 11" id="KW-0489">Methyltransferase</keyword>
<proteinExistence type="predicted"/>
<dbReference type="PANTHER" id="PTHR13847">
    <property type="entry name" value="SARCOSINE DEHYDROGENASE-RELATED"/>
    <property type="match status" value="1"/>
</dbReference>
<dbReference type="EMBL" id="WKLC01001854">
    <property type="protein sequence ID" value="MSE18485.1"/>
    <property type="molecule type" value="Genomic_DNA"/>
</dbReference>
<dbReference type="InterPro" id="IPR006076">
    <property type="entry name" value="FAD-dep_OxRdtase"/>
</dbReference>
<keyword evidence="6" id="KW-0819">tRNA processing</keyword>
<dbReference type="GO" id="GO:0002098">
    <property type="term" value="P:tRNA wobble uridine modification"/>
    <property type="evidence" value="ECO:0007669"/>
    <property type="project" value="TreeGrafter"/>
</dbReference>
<keyword evidence="4 11" id="KW-0808">Transferase</keyword>
<dbReference type="AlphaFoldDB" id="A0A7X2MSG0"/>
<keyword evidence="5" id="KW-0949">S-adenosyl-L-methionine</keyword>
<dbReference type="SUPFAM" id="SSF51905">
    <property type="entry name" value="FAD/NAD(P)-binding domain"/>
    <property type="match status" value="1"/>
</dbReference>
<keyword evidence="9" id="KW-0511">Multifunctional enzyme</keyword>
<dbReference type="Proteomes" id="UP000461948">
    <property type="component" value="Unassembled WGS sequence"/>
</dbReference>
<dbReference type="InterPro" id="IPR017610">
    <property type="entry name" value="tRNA_S-uridine_synth_MnmC_C"/>
</dbReference>
<accession>A0A7X2MSG0</accession>
<evidence type="ECO:0000256" key="1">
    <source>
        <dbReference type="ARBA" id="ARBA00022490"/>
    </source>
</evidence>
<dbReference type="InterPro" id="IPR036188">
    <property type="entry name" value="FAD/NAD-bd_sf"/>
</dbReference>
<evidence type="ECO:0000256" key="9">
    <source>
        <dbReference type="ARBA" id="ARBA00023268"/>
    </source>
</evidence>
<evidence type="ECO:0000313" key="11">
    <source>
        <dbReference type="EMBL" id="MSE18485.1"/>
    </source>
</evidence>
<keyword evidence="7" id="KW-0274">FAD</keyword>
<reference evidence="11 12" key="1">
    <citation type="submission" date="2019-11" db="EMBL/GenBank/DDBJ databases">
        <title>Draft Genome Sequence of Plant Growth-Promoting Rhizosphere-Associated Bacteria.</title>
        <authorList>
            <person name="Vasilyev I.Y."/>
            <person name="Radchenko V."/>
            <person name="Ilnitskaya E.V."/>
        </authorList>
    </citation>
    <scope>NUCLEOTIDE SEQUENCE [LARGE SCALE GENOMIC DNA]</scope>
    <source>
        <strain evidence="11 12">VRA_MhP_f</strain>
    </source>
</reference>
<evidence type="ECO:0000256" key="3">
    <source>
        <dbReference type="ARBA" id="ARBA00022630"/>
    </source>
</evidence>
<dbReference type="PANTHER" id="PTHR13847:SF283">
    <property type="entry name" value="TRNA 5-METHYLAMINOMETHYL-2-THIOURIDINE BIOSYNTHESIS BIFUNCTIONAL PROTEIN MNMC"/>
    <property type="match status" value="1"/>
</dbReference>
<keyword evidence="3" id="KW-0285">Flavoprotein</keyword>
<dbReference type="NCBIfam" id="TIGR03197">
    <property type="entry name" value="MnmC_Cterm"/>
    <property type="match status" value="1"/>
</dbReference>
<name>A0A7X2MSG0_ENTAG</name>
<evidence type="ECO:0000256" key="4">
    <source>
        <dbReference type="ARBA" id="ARBA00022679"/>
    </source>
</evidence>
<dbReference type="Gene3D" id="3.30.9.10">
    <property type="entry name" value="D-Amino Acid Oxidase, subunit A, domain 2"/>
    <property type="match status" value="2"/>
</dbReference>
<protein>
    <submittedName>
        <fullName evidence="11">FAD-dependent 5-carboxymethylaminomethyl-2-thiouridine(34) oxidoreductase MnmC</fullName>
        <ecNumber evidence="11">2.1.1.61</ecNumber>
    </submittedName>
</protein>
<dbReference type="GO" id="GO:0004808">
    <property type="term" value="F:tRNA (5-methylaminomethyl-2-thiouridylate)(34)-methyltransferase activity"/>
    <property type="evidence" value="ECO:0007669"/>
    <property type="project" value="UniProtKB-EC"/>
</dbReference>